<proteinExistence type="predicted"/>
<dbReference type="EMBL" id="PHAI01000003">
    <property type="protein sequence ID" value="PKM91078.1"/>
    <property type="molecule type" value="Genomic_DNA"/>
</dbReference>
<accession>A0A2N2E8P5</accession>
<evidence type="ECO:0000313" key="2">
    <source>
        <dbReference type="Proteomes" id="UP000233517"/>
    </source>
</evidence>
<sequence>MLLFRIDLIINNMNELKHFRDLYKNPDIYRQGLSREEKEEIVEYNKNNKNKKERDFLKENLGPTSSKYFESIELIRSAGLKPGVENEEEGKVINNRKDFISNYFFRVLEDIKKYLSQVSVLELQKKEMHDSLEQYQSATSTADSLRRSYHNTLISDIEILIRLININFNKDFPEDDRLEAESKMTDRKGLSVDKIRNLMSLRKYFSFPFKHGLFIDLSRAPKDPQGKREYIADWAFKMYSDLTLLSEKMLAQKKPSN</sequence>
<comment type="caution">
    <text evidence="1">The sequence shown here is derived from an EMBL/GenBank/DDBJ whole genome shotgun (WGS) entry which is preliminary data.</text>
</comment>
<name>A0A2N2E8P5_9BACT</name>
<dbReference type="Proteomes" id="UP000233517">
    <property type="component" value="Unassembled WGS sequence"/>
</dbReference>
<protein>
    <submittedName>
        <fullName evidence="1">Uncharacterized protein</fullName>
    </submittedName>
</protein>
<dbReference type="Gene3D" id="1.10.287.800">
    <property type="entry name" value="protein ne1242"/>
    <property type="match status" value="1"/>
</dbReference>
<organism evidence="1 2">
    <name type="scientific">Candidatus Falkowbacteria bacterium HGW-Falkowbacteria-1</name>
    <dbReference type="NCBI Taxonomy" id="2013768"/>
    <lineage>
        <taxon>Bacteria</taxon>
        <taxon>Candidatus Falkowiibacteriota</taxon>
    </lineage>
</organism>
<reference evidence="1 2" key="1">
    <citation type="journal article" date="2017" name="ISME J.">
        <title>Potential for microbial H2 and metal transformations associated with novel bacteria and archaea in deep terrestrial subsurface sediments.</title>
        <authorList>
            <person name="Hernsdorf A.W."/>
            <person name="Amano Y."/>
            <person name="Miyakawa K."/>
            <person name="Ise K."/>
            <person name="Suzuki Y."/>
            <person name="Anantharaman K."/>
            <person name="Probst A."/>
            <person name="Burstein D."/>
            <person name="Thomas B.C."/>
            <person name="Banfield J.F."/>
        </authorList>
    </citation>
    <scope>NUCLEOTIDE SEQUENCE [LARGE SCALE GENOMIC DNA]</scope>
    <source>
        <strain evidence="1">HGW-Falkowbacteria-1</strain>
    </source>
</reference>
<evidence type="ECO:0000313" key="1">
    <source>
        <dbReference type="EMBL" id="PKM91078.1"/>
    </source>
</evidence>
<gene>
    <name evidence="1" type="ORF">CVU82_03410</name>
</gene>
<dbReference type="AlphaFoldDB" id="A0A2N2E8P5"/>